<dbReference type="OrthoDB" id="67965at2759"/>
<dbReference type="GO" id="GO:0016020">
    <property type="term" value="C:membrane"/>
    <property type="evidence" value="ECO:0007669"/>
    <property type="project" value="TreeGrafter"/>
</dbReference>
<gene>
    <name evidence="2" type="primary">Mo02064</name>
    <name evidence="2" type="ORF">E5Q_02064</name>
</gene>
<keyword evidence="1" id="KW-1133">Transmembrane helix</keyword>
<dbReference type="eggNOG" id="KOG4650">
    <property type="taxonomic scope" value="Eukaryota"/>
</dbReference>
<reference evidence="2 3" key="1">
    <citation type="journal article" date="2011" name="J. Gen. Appl. Microbiol.">
        <title>Draft genome sequencing of the enigmatic basidiomycete Mixia osmundae.</title>
        <authorList>
            <person name="Nishida H."/>
            <person name="Nagatsuka Y."/>
            <person name="Sugiyama J."/>
        </authorList>
    </citation>
    <scope>NUCLEOTIDE SEQUENCE [LARGE SCALE GENOMIC DNA]</scope>
    <source>
        <strain evidence="3">CBS 9802 / IAM 14324 / JCM 22182 / KY 12970</strain>
    </source>
</reference>
<keyword evidence="1" id="KW-0812">Transmembrane</keyword>
<evidence type="ECO:0000256" key="1">
    <source>
        <dbReference type="SAM" id="Phobius"/>
    </source>
</evidence>
<dbReference type="OMA" id="QANEKFY"/>
<dbReference type="RefSeq" id="XP_014569930.1">
    <property type="nucleotide sequence ID" value="XM_014714444.1"/>
</dbReference>
<dbReference type="Proteomes" id="UP000009131">
    <property type="component" value="Unassembled WGS sequence"/>
</dbReference>
<dbReference type="PANTHER" id="PTHR32251:SF17">
    <property type="entry name" value="STEROID 5-ALPHA REDUCTASE C-TERMINAL DOMAIN-CONTAINING PROTEIN"/>
    <property type="match status" value="1"/>
</dbReference>
<dbReference type="InParanoid" id="G7DXV0"/>
<feature type="transmembrane region" description="Helical" evidence="1">
    <location>
        <begin position="42"/>
        <end position="61"/>
    </location>
</feature>
<feature type="transmembrane region" description="Helical" evidence="1">
    <location>
        <begin position="12"/>
        <end position="35"/>
    </location>
</feature>
<organism evidence="2 3">
    <name type="scientific">Mixia osmundae (strain CBS 9802 / IAM 14324 / JCM 22182 / KY 12970)</name>
    <dbReference type="NCBI Taxonomy" id="764103"/>
    <lineage>
        <taxon>Eukaryota</taxon>
        <taxon>Fungi</taxon>
        <taxon>Dikarya</taxon>
        <taxon>Basidiomycota</taxon>
        <taxon>Pucciniomycotina</taxon>
        <taxon>Mixiomycetes</taxon>
        <taxon>Mixiales</taxon>
        <taxon>Mixiaceae</taxon>
        <taxon>Mixia</taxon>
    </lineage>
</organism>
<proteinExistence type="predicted"/>
<dbReference type="InterPro" id="IPR010721">
    <property type="entry name" value="UstE-like"/>
</dbReference>
<dbReference type="Gene3D" id="1.20.120.1630">
    <property type="match status" value="1"/>
</dbReference>
<dbReference type="AlphaFoldDB" id="G7DXV0"/>
<accession>G7DXV0</accession>
<dbReference type="Pfam" id="PF06966">
    <property type="entry name" value="DUF1295"/>
    <property type="match status" value="1"/>
</dbReference>
<keyword evidence="3" id="KW-1185">Reference proteome</keyword>
<keyword evidence="1" id="KW-0472">Membrane</keyword>
<dbReference type="EMBL" id="BABT02000062">
    <property type="protein sequence ID" value="GAA95410.1"/>
    <property type="molecule type" value="Genomic_DNA"/>
</dbReference>
<dbReference type="HOGENOM" id="CLU_043418_1_0_1"/>
<dbReference type="PROSITE" id="PS50244">
    <property type="entry name" value="S5A_REDUCTASE"/>
    <property type="match status" value="1"/>
</dbReference>
<reference evidence="2 3" key="2">
    <citation type="journal article" date="2012" name="Open Biol.">
        <title>Characteristics of nucleosomes and linker DNA regions on the genome of the basidiomycete Mixia osmundae revealed by mono- and dinucleosome mapping.</title>
        <authorList>
            <person name="Nishida H."/>
            <person name="Kondo S."/>
            <person name="Matsumoto T."/>
            <person name="Suzuki Y."/>
            <person name="Yoshikawa H."/>
            <person name="Taylor T.D."/>
            <person name="Sugiyama J."/>
        </authorList>
    </citation>
    <scope>NUCLEOTIDE SEQUENCE [LARGE SCALE GENOMIC DNA]</scope>
    <source>
        <strain evidence="3">CBS 9802 / IAM 14324 / JCM 22182 / KY 12970</strain>
    </source>
</reference>
<protein>
    <submittedName>
        <fullName evidence="2">Uncharacterized protein</fullName>
    </submittedName>
</protein>
<feature type="transmembrane region" description="Helical" evidence="1">
    <location>
        <begin position="161"/>
        <end position="180"/>
    </location>
</feature>
<comment type="caution">
    <text evidence="2">The sequence shown here is derived from an EMBL/GenBank/DDBJ whole genome shotgun (WGS) entry which is preliminary data.</text>
</comment>
<evidence type="ECO:0000313" key="2">
    <source>
        <dbReference type="EMBL" id="GAA95410.1"/>
    </source>
</evidence>
<evidence type="ECO:0000313" key="3">
    <source>
        <dbReference type="Proteomes" id="UP000009131"/>
    </source>
</evidence>
<feature type="transmembrane region" description="Helical" evidence="1">
    <location>
        <begin position="127"/>
        <end position="149"/>
    </location>
</feature>
<name>G7DXV0_MIXOS</name>
<dbReference type="PANTHER" id="PTHR32251">
    <property type="entry name" value="3-OXO-5-ALPHA-STEROID 4-DEHYDROGENASE"/>
    <property type="match status" value="1"/>
</dbReference>
<sequence>MPHPLLSWSNPAVRTLAATIATAYGAQVACAAFAVPMQTEKYYDLSGGATFIGCTVMSLYYPALHAKFVQGKSVPFPAITSFHPRQLLLSGFTILWAGRLSSFLFQRIQKHGSDSRFDDIKPYPLKFFGAWMAQATWVTLTALPCFLVNSIPARLQPGLGIRDFVGVGLWIGAFLFEAIADRQKSAWRAEKEAKKHDEPFIKSGLWSLSRHPNYFGEVSMWASQYIVATTALAGPGAATVFPTYFVALAAISPIFEYCLIRYASGVPMLEKAQDKKMGDDPAWKKYKAETPVFVPKLP</sequence>